<evidence type="ECO:0000256" key="1">
    <source>
        <dbReference type="ARBA" id="ARBA00001970"/>
    </source>
</evidence>
<feature type="transmembrane region" description="Helical" evidence="13">
    <location>
        <begin position="20"/>
        <end position="38"/>
    </location>
</feature>
<evidence type="ECO:0000256" key="8">
    <source>
        <dbReference type="ARBA" id="ARBA00022982"/>
    </source>
</evidence>
<comment type="cofactor">
    <cofactor evidence="1">
        <name>heme b</name>
        <dbReference type="ChEBI" id="CHEBI:60344"/>
    </cofactor>
</comment>
<feature type="transmembrane region" description="Helical" evidence="13">
    <location>
        <begin position="103"/>
        <end position="121"/>
    </location>
</feature>
<feature type="transmembrane region" description="Helical" evidence="13">
    <location>
        <begin position="155"/>
        <end position="177"/>
    </location>
</feature>
<keyword evidence="7" id="KW-0479">Metal-binding</keyword>
<keyword evidence="5" id="KW-0349">Heme</keyword>
<evidence type="ECO:0000256" key="13">
    <source>
        <dbReference type="SAM" id="Phobius"/>
    </source>
</evidence>
<proteinExistence type="inferred from homology"/>
<evidence type="ECO:0000256" key="9">
    <source>
        <dbReference type="ARBA" id="ARBA00022989"/>
    </source>
</evidence>
<evidence type="ECO:0000256" key="5">
    <source>
        <dbReference type="ARBA" id="ARBA00022617"/>
    </source>
</evidence>
<evidence type="ECO:0000256" key="7">
    <source>
        <dbReference type="ARBA" id="ARBA00022723"/>
    </source>
</evidence>
<comment type="caution">
    <text evidence="15">The sequence shown here is derived from an EMBL/GenBank/DDBJ whole genome shotgun (WGS) entry which is preliminary data.</text>
</comment>
<evidence type="ECO:0000256" key="3">
    <source>
        <dbReference type="ARBA" id="ARBA00022448"/>
    </source>
</evidence>
<evidence type="ECO:0000256" key="11">
    <source>
        <dbReference type="ARBA" id="ARBA00023136"/>
    </source>
</evidence>
<dbReference type="Proteomes" id="UP000780690">
    <property type="component" value="Unassembled WGS sequence"/>
</dbReference>
<gene>
    <name evidence="15" type="ORF">F3J38_02660</name>
</gene>
<dbReference type="PANTHER" id="PTHR30529:SF3">
    <property type="entry name" value="CYTOCHROME B561 HOMOLOG 1"/>
    <property type="match status" value="1"/>
</dbReference>
<feature type="transmembrane region" description="Helical" evidence="13">
    <location>
        <begin position="53"/>
        <end position="72"/>
    </location>
</feature>
<protein>
    <submittedName>
        <fullName evidence="15">Cytochrome b</fullName>
    </submittedName>
</protein>
<keyword evidence="6 13" id="KW-0812">Transmembrane</keyword>
<dbReference type="SUPFAM" id="SSF81342">
    <property type="entry name" value="Transmembrane di-heme cytochromes"/>
    <property type="match status" value="1"/>
</dbReference>
<feature type="domain" description="Cytochrome b561 bacterial/Ni-hydrogenase" evidence="14">
    <location>
        <begin position="12"/>
        <end position="187"/>
    </location>
</feature>
<evidence type="ECO:0000256" key="4">
    <source>
        <dbReference type="ARBA" id="ARBA00022475"/>
    </source>
</evidence>
<comment type="similarity">
    <text evidence="12">Belongs to the cytochrome b561 family.</text>
</comment>
<keyword evidence="3" id="KW-0813">Transport</keyword>
<keyword evidence="4" id="KW-1003">Cell membrane</keyword>
<dbReference type="InterPro" id="IPR016174">
    <property type="entry name" value="Di-haem_cyt_TM"/>
</dbReference>
<dbReference type="RefSeq" id="WP_167134836.1">
    <property type="nucleotide sequence ID" value="NZ_VWXD01000001.1"/>
</dbReference>
<evidence type="ECO:0000256" key="2">
    <source>
        <dbReference type="ARBA" id="ARBA00004651"/>
    </source>
</evidence>
<evidence type="ECO:0000256" key="12">
    <source>
        <dbReference type="ARBA" id="ARBA00037975"/>
    </source>
</evidence>
<dbReference type="InterPro" id="IPR011577">
    <property type="entry name" value="Cyt_b561_bac/Ni-Hgenase"/>
</dbReference>
<dbReference type="Gene3D" id="1.20.950.20">
    <property type="entry name" value="Transmembrane di-heme cytochromes, Chain C"/>
    <property type="match status" value="1"/>
</dbReference>
<organism evidence="15 16">
    <name type="scientific">Candidatus Pantoea formicae</name>
    <dbReference type="NCBI Taxonomy" id="2608355"/>
    <lineage>
        <taxon>Bacteria</taxon>
        <taxon>Pseudomonadati</taxon>
        <taxon>Pseudomonadota</taxon>
        <taxon>Gammaproteobacteria</taxon>
        <taxon>Enterobacterales</taxon>
        <taxon>Erwiniaceae</taxon>
        <taxon>Pantoea</taxon>
    </lineage>
</organism>
<keyword evidence="8" id="KW-0249">Electron transport</keyword>
<keyword evidence="16" id="KW-1185">Reference proteome</keyword>
<dbReference type="PANTHER" id="PTHR30529">
    <property type="entry name" value="CYTOCHROME B561"/>
    <property type="match status" value="1"/>
</dbReference>
<dbReference type="EMBL" id="VWXD01000001">
    <property type="protein sequence ID" value="NIE98980.1"/>
    <property type="molecule type" value="Genomic_DNA"/>
</dbReference>
<sequence length="198" mass="22806">MSVSTRHKSRQRYDAFSMTLHWITAFSVIFLFTSAHIWEQLEKGTPMRKGLQAWHISFGILLALVMIVRPLWRLYSQRQSHLAVAPADNSALMRIMAHAVHGLLYLLLFTQVVLGFLFRWSQQEPFSFFGLFDVPTFIHVDTALRHTLAGLHNNVAWALIVLAGAHAVAALLHHYVLRDNVLRRMLPLRDSMPLREDK</sequence>
<reference evidence="15 16" key="1">
    <citation type="journal article" date="2019" name="bioRxiv">
        <title>Bacteria contribute to plant secondary compound degradation in a generalist herbivore system.</title>
        <authorList>
            <person name="Francoeur C.B."/>
            <person name="Khadempour L."/>
            <person name="Moreira-Soto R.D."/>
            <person name="Gotting K."/>
            <person name="Book A.J."/>
            <person name="Pinto-Tomas A.A."/>
            <person name="Keefover-Ring K."/>
            <person name="Currie C.R."/>
        </authorList>
    </citation>
    <scope>NUCLEOTIDE SEQUENCE [LARGE SCALE GENOMIC DNA]</scope>
    <source>
        <strain evidence="15 16">Acro-805</strain>
    </source>
</reference>
<evidence type="ECO:0000259" key="14">
    <source>
        <dbReference type="Pfam" id="PF01292"/>
    </source>
</evidence>
<evidence type="ECO:0000256" key="6">
    <source>
        <dbReference type="ARBA" id="ARBA00022692"/>
    </source>
</evidence>
<keyword evidence="9 13" id="KW-1133">Transmembrane helix</keyword>
<keyword evidence="10" id="KW-0408">Iron</keyword>
<comment type="subcellular location">
    <subcellularLocation>
        <location evidence="2">Cell membrane</location>
        <topology evidence="2">Multi-pass membrane protein</topology>
    </subcellularLocation>
</comment>
<evidence type="ECO:0000256" key="10">
    <source>
        <dbReference type="ARBA" id="ARBA00023004"/>
    </source>
</evidence>
<dbReference type="Pfam" id="PF01292">
    <property type="entry name" value="Ni_hydr_CYTB"/>
    <property type="match status" value="1"/>
</dbReference>
<dbReference type="InterPro" id="IPR052168">
    <property type="entry name" value="Cytochrome_b561_oxidase"/>
</dbReference>
<accession>A0ABX0QRG9</accession>
<evidence type="ECO:0000313" key="15">
    <source>
        <dbReference type="EMBL" id="NIE98980.1"/>
    </source>
</evidence>
<keyword evidence="11 13" id="KW-0472">Membrane</keyword>
<evidence type="ECO:0000313" key="16">
    <source>
        <dbReference type="Proteomes" id="UP000780690"/>
    </source>
</evidence>
<name>A0ABX0QRG9_9GAMM</name>